<evidence type="ECO:0000256" key="3">
    <source>
        <dbReference type="ARBA" id="ARBA00023242"/>
    </source>
</evidence>
<evidence type="ECO:0000256" key="6">
    <source>
        <dbReference type="RuleBase" id="RU366066"/>
    </source>
</evidence>
<protein>
    <recommendedName>
        <fullName evidence="6">RNA polymerase II subunit A C-terminal domain phosphatase</fullName>
        <ecNumber evidence="6">3.1.3.16</ecNumber>
    </recommendedName>
</protein>
<dbReference type="Gene3D" id="3.40.50.1000">
    <property type="entry name" value="HAD superfamily/HAD-like"/>
    <property type="match status" value="1"/>
</dbReference>
<feature type="region of interest" description="Disordered" evidence="7">
    <location>
        <begin position="744"/>
        <end position="815"/>
    </location>
</feature>
<dbReference type="CDD" id="cd17729">
    <property type="entry name" value="BRCT_CTDP1"/>
    <property type="match status" value="1"/>
</dbReference>
<dbReference type="InterPro" id="IPR039189">
    <property type="entry name" value="Fcp1"/>
</dbReference>
<feature type="region of interest" description="Disordered" evidence="7">
    <location>
        <begin position="362"/>
        <end position="455"/>
    </location>
</feature>
<dbReference type="GO" id="GO:0005634">
    <property type="term" value="C:nucleus"/>
    <property type="evidence" value="ECO:0007669"/>
    <property type="project" value="UniProtKB-SubCell"/>
</dbReference>
<feature type="compositionally biased region" description="Polar residues" evidence="7">
    <location>
        <begin position="370"/>
        <end position="387"/>
    </location>
</feature>
<sequence length="815" mass="87359">MPAQEPCKHPVQLFGMCAVCGKPVDADSEESASLSIMHSSAAVKVSAEEAQRLDSESTSHLLSQRKLALIVDLDQTVIHATVDPTVGEWMKDESNPNYEALKSVGKFRLGIDGEEIKDDNDESLPKDSAAALKASRACWYYVKPRPGLPQILKQLSQKYELHVYTMGTRSYANCVCKLIDPDASIFGNRILSRDENGSLVRKSLNRLFPVDHSMVVIIDDREDVWGRSPNLLPVLPYEFFVGIGDINATFLPAVPSPPGALPDAVPSTSANKLDDASPSASSPPTSSDSGRGTSATAASTPEAIVEVAVWKAEAEGDHTDEEPQAVRQAAAHFAEQTQKLQNKLAEQREARPLAKMQEALDEKLGRNGESRSGTATPNGNVDTSISHHTPAGDGSSSDSETSAAEQVSDSASAAETSEDATNTNDTISPTTDTTSNVSSLPQPPPPPPLPPHRSHAVLVDDDTELDRVYSILDSLHTEWYSKYDAMQSHPKPQSSSDPTIQKPSVVDLIGAKKCAVLTGCVIVFSSMIPFGTDAEKSDLWAMAREFGATPASEIEPGVTTHVVAARPGTAKVHQALRLAQKDDKEGDGGSGGDGKGKLEVVWPSWFHVSSSRWERQDEALYRISVSENTLASATAAEIAANKTEQKSLTSTASTTNGQATSSATQDSTNEDSIMDKAAGGQEGETLFESELVEMDWGAAADEVDAYLDSVTTASNTSSPALSVLGFNDVADLPNIEDADQVSLGVSRKRARVADEDDDIGDDFKEGLLGGKEGKKHRPGQDREVETGRKEEEEEEDDDDFLDDLANELDGQLDDE</sequence>
<organism evidence="10 11">
    <name type="scientific">Melanopsichium pennsylvanicum</name>
    <dbReference type="NCBI Taxonomy" id="63383"/>
    <lineage>
        <taxon>Eukaryota</taxon>
        <taxon>Fungi</taxon>
        <taxon>Dikarya</taxon>
        <taxon>Basidiomycota</taxon>
        <taxon>Ustilaginomycotina</taxon>
        <taxon>Ustilaginomycetes</taxon>
        <taxon>Ustilaginales</taxon>
        <taxon>Ustilaginaceae</taxon>
        <taxon>Melanopsichium</taxon>
    </lineage>
</organism>
<feature type="compositionally biased region" description="Acidic residues" evidence="7">
    <location>
        <begin position="791"/>
        <end position="815"/>
    </location>
</feature>
<dbReference type="Gene3D" id="3.40.50.10190">
    <property type="entry name" value="BRCT domain"/>
    <property type="match status" value="1"/>
</dbReference>
<dbReference type="InterPro" id="IPR011947">
    <property type="entry name" value="FCP1_euk"/>
</dbReference>
<proteinExistence type="predicted"/>
<dbReference type="Pfam" id="PF03031">
    <property type="entry name" value="NIF"/>
    <property type="match status" value="1"/>
</dbReference>
<dbReference type="Proteomes" id="UP001294444">
    <property type="component" value="Unassembled WGS sequence"/>
</dbReference>
<dbReference type="SMART" id="SM00577">
    <property type="entry name" value="CPDc"/>
    <property type="match status" value="1"/>
</dbReference>
<feature type="domain" description="BRCT" evidence="8">
    <location>
        <begin position="512"/>
        <end position="623"/>
    </location>
</feature>
<dbReference type="PANTHER" id="PTHR23081:SF36">
    <property type="entry name" value="RNA POLYMERASE II SUBUNIT A C-TERMINAL DOMAIN PHOSPHATASE"/>
    <property type="match status" value="1"/>
</dbReference>
<keyword evidence="2 6" id="KW-0378">Hydrolase</keyword>
<dbReference type="InterPro" id="IPR036412">
    <property type="entry name" value="HAD-like_sf"/>
</dbReference>
<accession>A0AAJ5C2U3</accession>
<dbReference type="AlphaFoldDB" id="A0AAJ5C2U3"/>
<feature type="compositionally biased region" description="Low complexity" evidence="7">
    <location>
        <begin position="276"/>
        <end position="294"/>
    </location>
</feature>
<feature type="compositionally biased region" description="Basic and acidic residues" evidence="7">
    <location>
        <begin position="778"/>
        <end position="790"/>
    </location>
</feature>
<comment type="catalytic activity">
    <reaction evidence="4 6">
        <text>O-phospho-L-seryl-[protein] + H2O = L-seryl-[protein] + phosphate</text>
        <dbReference type="Rhea" id="RHEA:20629"/>
        <dbReference type="Rhea" id="RHEA-COMP:9863"/>
        <dbReference type="Rhea" id="RHEA-COMP:11604"/>
        <dbReference type="ChEBI" id="CHEBI:15377"/>
        <dbReference type="ChEBI" id="CHEBI:29999"/>
        <dbReference type="ChEBI" id="CHEBI:43474"/>
        <dbReference type="ChEBI" id="CHEBI:83421"/>
        <dbReference type="EC" id="3.1.3.16"/>
    </reaction>
</comment>
<name>A0AAJ5C2U3_9BASI</name>
<dbReference type="InterPro" id="IPR036420">
    <property type="entry name" value="BRCT_dom_sf"/>
</dbReference>
<feature type="region of interest" description="Disordered" evidence="7">
    <location>
        <begin position="642"/>
        <end position="675"/>
    </location>
</feature>
<dbReference type="InterPro" id="IPR001357">
    <property type="entry name" value="BRCT_dom"/>
</dbReference>
<evidence type="ECO:0000259" key="8">
    <source>
        <dbReference type="PROSITE" id="PS50172"/>
    </source>
</evidence>
<comment type="subcellular location">
    <subcellularLocation>
        <location evidence="1 6">Nucleus</location>
    </subcellularLocation>
</comment>
<evidence type="ECO:0000256" key="5">
    <source>
        <dbReference type="ARBA" id="ARBA00048336"/>
    </source>
</evidence>
<feature type="region of interest" description="Disordered" evidence="7">
    <location>
        <begin position="259"/>
        <end position="301"/>
    </location>
</feature>
<feature type="compositionally biased region" description="Polar residues" evidence="7">
    <location>
        <begin position="646"/>
        <end position="671"/>
    </location>
</feature>
<dbReference type="CDD" id="cd07521">
    <property type="entry name" value="HAD_FCP1-like"/>
    <property type="match status" value="1"/>
</dbReference>
<dbReference type="PROSITE" id="PS50172">
    <property type="entry name" value="BRCT"/>
    <property type="match status" value="1"/>
</dbReference>
<feature type="compositionally biased region" description="Polar residues" evidence="7">
    <location>
        <begin position="394"/>
        <end position="407"/>
    </location>
</feature>
<comment type="caution">
    <text evidence="10">The sequence shown here is derived from an EMBL/GenBank/DDBJ whole genome shotgun (WGS) entry which is preliminary data.</text>
</comment>
<gene>
    <name evidence="10" type="ORF">MEPE_00621</name>
</gene>
<evidence type="ECO:0000256" key="1">
    <source>
        <dbReference type="ARBA" id="ARBA00004123"/>
    </source>
</evidence>
<dbReference type="PANTHER" id="PTHR23081">
    <property type="entry name" value="RNA POLYMERASE II CTD PHOSPHATASE"/>
    <property type="match status" value="1"/>
</dbReference>
<comment type="catalytic activity">
    <reaction evidence="5 6">
        <text>O-phospho-L-threonyl-[protein] + H2O = L-threonyl-[protein] + phosphate</text>
        <dbReference type="Rhea" id="RHEA:47004"/>
        <dbReference type="Rhea" id="RHEA-COMP:11060"/>
        <dbReference type="Rhea" id="RHEA-COMP:11605"/>
        <dbReference type="ChEBI" id="CHEBI:15377"/>
        <dbReference type="ChEBI" id="CHEBI:30013"/>
        <dbReference type="ChEBI" id="CHEBI:43474"/>
        <dbReference type="ChEBI" id="CHEBI:61977"/>
        <dbReference type="EC" id="3.1.3.16"/>
    </reaction>
</comment>
<feature type="compositionally biased region" description="Pro residues" evidence="7">
    <location>
        <begin position="441"/>
        <end position="451"/>
    </location>
</feature>
<evidence type="ECO:0000256" key="2">
    <source>
        <dbReference type="ARBA" id="ARBA00022801"/>
    </source>
</evidence>
<evidence type="ECO:0000256" key="4">
    <source>
        <dbReference type="ARBA" id="ARBA00047761"/>
    </source>
</evidence>
<dbReference type="NCBIfam" id="TIGR02250">
    <property type="entry name" value="FCP1_euk"/>
    <property type="match status" value="1"/>
</dbReference>
<dbReference type="EMBL" id="OAPG01000001">
    <property type="protein sequence ID" value="SNX81916.1"/>
    <property type="molecule type" value="Genomic_DNA"/>
</dbReference>
<comment type="function">
    <text evidence="6">This promotes the activity of RNA polymerase II.</text>
</comment>
<dbReference type="InterPro" id="IPR004274">
    <property type="entry name" value="FCP1_dom"/>
</dbReference>
<evidence type="ECO:0000313" key="11">
    <source>
        <dbReference type="Proteomes" id="UP001294444"/>
    </source>
</evidence>
<keyword evidence="11" id="KW-1185">Reference proteome</keyword>
<evidence type="ECO:0000313" key="10">
    <source>
        <dbReference type="EMBL" id="SNX81916.1"/>
    </source>
</evidence>
<keyword evidence="3 6" id="KW-0539">Nucleus</keyword>
<dbReference type="GO" id="GO:0008420">
    <property type="term" value="F:RNA polymerase II CTD heptapeptide repeat phosphatase activity"/>
    <property type="evidence" value="ECO:0007669"/>
    <property type="project" value="UniProtKB-UniRule"/>
</dbReference>
<dbReference type="EC" id="3.1.3.16" evidence="6"/>
<evidence type="ECO:0000259" key="9">
    <source>
        <dbReference type="PROSITE" id="PS50969"/>
    </source>
</evidence>
<evidence type="ECO:0000256" key="7">
    <source>
        <dbReference type="SAM" id="MobiDB-lite"/>
    </source>
</evidence>
<dbReference type="SUPFAM" id="SSF56784">
    <property type="entry name" value="HAD-like"/>
    <property type="match status" value="1"/>
</dbReference>
<feature type="compositionally biased region" description="Low complexity" evidence="7">
    <location>
        <begin position="408"/>
        <end position="436"/>
    </location>
</feature>
<reference evidence="10" key="1">
    <citation type="submission" date="2023-10" db="EMBL/GenBank/DDBJ databases">
        <authorList>
            <person name="Guldener U."/>
        </authorList>
    </citation>
    <scope>NUCLEOTIDE SEQUENCE</scope>
    <source>
        <strain evidence="10">Mp4</strain>
    </source>
</reference>
<feature type="domain" description="FCP1 homology" evidence="9">
    <location>
        <begin position="62"/>
        <end position="257"/>
    </location>
</feature>
<dbReference type="SUPFAM" id="SSF52113">
    <property type="entry name" value="BRCT domain"/>
    <property type="match status" value="1"/>
</dbReference>
<dbReference type="InterPro" id="IPR023214">
    <property type="entry name" value="HAD_sf"/>
</dbReference>
<dbReference type="PROSITE" id="PS50969">
    <property type="entry name" value="FCP1"/>
    <property type="match status" value="1"/>
</dbReference>